<sequence length="330" mass="33362">MPYRLTDASALGLDLARTPGGVGAARVLLRLLLAGPQDVRTPVRARADLVVSRERARELLGPDGPTVVDLTAVEGAGRRPAGAAGPAADHGSDAGHGLDADLAADPEDAAASAAALARRLQRLARRLGAVSFGTVGDLLALGRGLAEELVVASAVPADDLPDVVTDALLAALVRERDDVAAPVLASALAHRLDPPAPGHPALPPLLPSGRALLAAGPSPVVLGTAALVGRVAAAREEVLLLPGRPAPQVWAEHMHSVAWAVETTGRTRLAAAAQLDLLRSLDAAGVTPAALLGGVWNACSAAVAAQVVLDVLPNETHDVLCADLLEVLPG</sequence>
<dbReference type="RefSeq" id="WP_376985537.1">
    <property type="nucleotide sequence ID" value="NZ_JBHRWW010000006.1"/>
</dbReference>
<organism evidence="2 3">
    <name type="scientific">Aquipuribacter hungaricus</name>
    <dbReference type="NCBI Taxonomy" id="545624"/>
    <lineage>
        <taxon>Bacteria</taxon>
        <taxon>Bacillati</taxon>
        <taxon>Actinomycetota</taxon>
        <taxon>Actinomycetes</taxon>
        <taxon>Micrococcales</taxon>
        <taxon>Intrasporangiaceae</taxon>
        <taxon>Aquipuribacter</taxon>
    </lineage>
</organism>
<evidence type="ECO:0000313" key="3">
    <source>
        <dbReference type="Proteomes" id="UP001595685"/>
    </source>
</evidence>
<gene>
    <name evidence="2" type="ORF">ACFOLH_11460</name>
</gene>
<feature type="region of interest" description="Disordered" evidence="1">
    <location>
        <begin position="78"/>
        <end position="101"/>
    </location>
</feature>
<reference evidence="3" key="1">
    <citation type="journal article" date="2019" name="Int. J. Syst. Evol. Microbiol.">
        <title>The Global Catalogue of Microorganisms (GCM) 10K type strain sequencing project: providing services to taxonomists for standard genome sequencing and annotation.</title>
        <authorList>
            <consortium name="The Broad Institute Genomics Platform"/>
            <consortium name="The Broad Institute Genome Sequencing Center for Infectious Disease"/>
            <person name="Wu L."/>
            <person name="Ma J."/>
        </authorList>
    </citation>
    <scope>NUCLEOTIDE SEQUENCE [LARGE SCALE GENOMIC DNA]</scope>
    <source>
        <strain evidence="3">NCAIM B.02333</strain>
    </source>
</reference>
<feature type="compositionally biased region" description="Low complexity" evidence="1">
    <location>
        <begin position="78"/>
        <end position="89"/>
    </location>
</feature>
<dbReference type="EMBL" id="JBHRWW010000006">
    <property type="protein sequence ID" value="MFC3688959.1"/>
    <property type="molecule type" value="Genomic_DNA"/>
</dbReference>
<evidence type="ECO:0000256" key="1">
    <source>
        <dbReference type="SAM" id="MobiDB-lite"/>
    </source>
</evidence>
<proteinExistence type="predicted"/>
<accession>A0ABV7WGL0</accession>
<protein>
    <submittedName>
        <fullName evidence="2">Uncharacterized protein</fullName>
    </submittedName>
</protein>
<feature type="compositionally biased region" description="Basic and acidic residues" evidence="1">
    <location>
        <begin position="90"/>
        <end position="99"/>
    </location>
</feature>
<name>A0ABV7WGL0_9MICO</name>
<dbReference type="Proteomes" id="UP001595685">
    <property type="component" value="Unassembled WGS sequence"/>
</dbReference>
<keyword evidence="3" id="KW-1185">Reference proteome</keyword>
<evidence type="ECO:0000313" key="2">
    <source>
        <dbReference type="EMBL" id="MFC3688959.1"/>
    </source>
</evidence>
<comment type="caution">
    <text evidence="2">The sequence shown here is derived from an EMBL/GenBank/DDBJ whole genome shotgun (WGS) entry which is preliminary data.</text>
</comment>